<organism evidence="6 7">
    <name type="scientific">Persicobacter diffluens</name>
    <dbReference type="NCBI Taxonomy" id="981"/>
    <lineage>
        <taxon>Bacteria</taxon>
        <taxon>Pseudomonadati</taxon>
        <taxon>Bacteroidota</taxon>
        <taxon>Cytophagia</taxon>
        <taxon>Cytophagales</taxon>
        <taxon>Persicobacteraceae</taxon>
        <taxon>Persicobacter</taxon>
    </lineage>
</organism>
<sequence>MGINLLGIFERLLNLHQFMKYSKLGNTSLEVSKICLGTMTFGQQNSEAEGHEQMDYALDQGVNFFDTAELYSIPPKAETQGSTERIIGSWFKKNGNRDKVILASKVAGPNPNFKWFRGGADFSRQQIREAVEGSLQRLGTDYIDLYQLHWPDRSTNFFGQLGYEHQSDDVTDFAGILETMQELIYEGKIRYVGISNETPYGFMNYLHLANSKKMPRVMSIQNPYNLLNRSFEVGNAEIAIREQAGLLAYSPLGFGVLSGKYRNGQKPENARITIWPHYSRYSSEQCVQAVEGYAQVAEKYGLSLTELSLGFVNSRPFLTSNIIGATTLEQLRENIATVNVEITEEIMADINAVHQQFPNPAP</sequence>
<dbReference type="NCBIfam" id="NF007912">
    <property type="entry name" value="PRK10625.1"/>
    <property type="match status" value="1"/>
</dbReference>
<dbReference type="CDD" id="cd19094">
    <property type="entry name" value="AKR_Tas-like"/>
    <property type="match status" value="1"/>
</dbReference>
<dbReference type="InterPro" id="IPR050523">
    <property type="entry name" value="AKR_Detox_Biosynth"/>
</dbReference>
<accession>A0AAN4VXF2</accession>
<dbReference type="SUPFAM" id="SSF51430">
    <property type="entry name" value="NAD(P)-linked oxidoreductase"/>
    <property type="match status" value="1"/>
</dbReference>
<reference evidence="6 7" key="1">
    <citation type="submission" date="2021-12" db="EMBL/GenBank/DDBJ databases">
        <title>Genome sequencing of bacteria with rrn-lacking chromosome and rrn-plasmid.</title>
        <authorList>
            <person name="Anda M."/>
            <person name="Iwasaki W."/>
        </authorList>
    </citation>
    <scope>NUCLEOTIDE SEQUENCE [LARGE SCALE GENOMIC DNA]</scope>
    <source>
        <strain evidence="6 7">NBRC 15940</strain>
    </source>
</reference>
<dbReference type="EMBL" id="BQKE01000001">
    <property type="protein sequence ID" value="GJM60796.1"/>
    <property type="molecule type" value="Genomic_DNA"/>
</dbReference>
<evidence type="ECO:0000256" key="2">
    <source>
        <dbReference type="ARBA" id="ARBA00023002"/>
    </source>
</evidence>
<feature type="domain" description="NADP-dependent oxidoreductase" evidence="5">
    <location>
        <begin position="33"/>
        <end position="353"/>
    </location>
</feature>
<keyword evidence="2" id="KW-0560">Oxidoreductase</keyword>
<dbReference type="PANTHER" id="PTHR43364">
    <property type="entry name" value="NADH-SPECIFIC METHYLGLYOXAL REDUCTASE-RELATED"/>
    <property type="match status" value="1"/>
</dbReference>
<dbReference type="Gene3D" id="3.20.20.100">
    <property type="entry name" value="NADP-dependent oxidoreductase domain"/>
    <property type="match status" value="1"/>
</dbReference>
<comment type="similarity">
    <text evidence="3">Belongs to the aldo/keto reductase family. Aldo/keto reductase 2 subfamily.</text>
</comment>
<gene>
    <name evidence="6" type="ORF">PEDI_13480</name>
</gene>
<keyword evidence="1" id="KW-0521">NADP</keyword>
<dbReference type="PANTHER" id="PTHR43364:SF4">
    <property type="entry name" value="NAD(P)-LINKED OXIDOREDUCTASE SUPERFAMILY PROTEIN"/>
    <property type="match status" value="1"/>
</dbReference>
<dbReference type="InterPro" id="IPR036812">
    <property type="entry name" value="NAD(P)_OxRdtase_dom_sf"/>
</dbReference>
<dbReference type="AlphaFoldDB" id="A0AAN4VXF2"/>
<dbReference type="Proteomes" id="UP001310022">
    <property type="component" value="Unassembled WGS sequence"/>
</dbReference>
<evidence type="ECO:0000256" key="4">
    <source>
        <dbReference type="ARBA" id="ARBA00070119"/>
    </source>
</evidence>
<dbReference type="Pfam" id="PF00248">
    <property type="entry name" value="Aldo_ket_red"/>
    <property type="match status" value="1"/>
</dbReference>
<evidence type="ECO:0000256" key="1">
    <source>
        <dbReference type="ARBA" id="ARBA00022857"/>
    </source>
</evidence>
<evidence type="ECO:0000313" key="7">
    <source>
        <dbReference type="Proteomes" id="UP001310022"/>
    </source>
</evidence>
<keyword evidence="7" id="KW-1185">Reference proteome</keyword>
<evidence type="ECO:0000259" key="5">
    <source>
        <dbReference type="Pfam" id="PF00248"/>
    </source>
</evidence>
<dbReference type="FunFam" id="3.20.20.100:FF:000005">
    <property type="entry name" value="NADP(H)-dependent aldo-keto reductase"/>
    <property type="match status" value="1"/>
</dbReference>
<dbReference type="InterPro" id="IPR023210">
    <property type="entry name" value="NADP_OxRdtase_dom"/>
</dbReference>
<proteinExistence type="inferred from homology"/>
<evidence type="ECO:0000313" key="6">
    <source>
        <dbReference type="EMBL" id="GJM60796.1"/>
    </source>
</evidence>
<dbReference type="GO" id="GO:0016491">
    <property type="term" value="F:oxidoreductase activity"/>
    <property type="evidence" value="ECO:0007669"/>
    <property type="project" value="UniProtKB-KW"/>
</dbReference>
<name>A0AAN4VXF2_9BACT</name>
<protein>
    <recommendedName>
        <fullName evidence="4">Protein tas</fullName>
    </recommendedName>
</protein>
<comment type="caution">
    <text evidence="6">The sequence shown here is derived from an EMBL/GenBank/DDBJ whole genome shotgun (WGS) entry which is preliminary data.</text>
</comment>
<evidence type="ECO:0000256" key="3">
    <source>
        <dbReference type="ARBA" id="ARBA00038157"/>
    </source>
</evidence>